<evidence type="ECO:0000256" key="2">
    <source>
        <dbReference type="ARBA" id="ARBA00023224"/>
    </source>
</evidence>
<feature type="domain" description="HAMP" evidence="8">
    <location>
        <begin position="270"/>
        <end position="321"/>
    </location>
</feature>
<evidence type="ECO:0000313" key="10">
    <source>
        <dbReference type="Proteomes" id="UP000242133"/>
    </source>
</evidence>
<dbReference type="SMART" id="SM00283">
    <property type="entry name" value="MA"/>
    <property type="match status" value="1"/>
</dbReference>
<feature type="domain" description="Methyl-accepting transducer" evidence="7">
    <location>
        <begin position="326"/>
        <end position="562"/>
    </location>
</feature>
<feature type="transmembrane region" description="Helical" evidence="6">
    <location>
        <begin position="190"/>
        <end position="213"/>
    </location>
</feature>
<keyword evidence="6" id="KW-0472">Membrane</keyword>
<sequence>MPLFWELQNIRMGIKFAISGVLLVAGIIAIAVAYYQTIVIDEQSQAVSRETRQLAEDMSKLDFLLVDTQQALTEARLSPNTQHINDFTVAANNYNNRLHALLQRLRSDEDRHNISQRLDSLGLTDKLARIEEIHTQGTAPTLQAALMQQTFNNLLTDLRDVNASLQLLTRVYADQDTEARTVAMTQMIKLFFASLVILGLALAVALAIVKYGVLDPVQRIQDTVDAVRAGDTEARTRLDSKDELGQMATVLDTLLDEKEEALAKQAAENKKLNASIIELIQSVFKISQRDLTVRVPVAEDITGAVADSINQLTNSIENVLREVSAVSSEVNSTSIQVKTQSEAVLLQANKEQEEINETLEGLDSAIHAMQLIAKLAAVTNRASQKAISTTENAKESVSATIDSINKIRQTIHEAEKRIKRLGERSQEIGGIINLINNISERTHILSLNASMHAASAGEAGRGLMVVVDEVQRLAENSREATSEIESLVNNIQLETADTIHVINTVIEDVVAGTRLAEQAGERMEETRATTQSLVESVVRIAQNATGQAKLAQNLRQRAGSINEFTQATNTEMLQQKQLSERLVGAAGELQRSISVFKLQQHSE</sequence>
<dbReference type="SUPFAM" id="SSF158472">
    <property type="entry name" value="HAMP domain-like"/>
    <property type="match status" value="1"/>
</dbReference>
<dbReference type="PANTHER" id="PTHR32089">
    <property type="entry name" value="METHYL-ACCEPTING CHEMOTAXIS PROTEIN MCPB"/>
    <property type="match status" value="1"/>
</dbReference>
<name>A0A2P8ESF4_9GAMM</name>
<dbReference type="Pfam" id="PF00015">
    <property type="entry name" value="MCPsignal"/>
    <property type="match status" value="1"/>
</dbReference>
<dbReference type="Gene3D" id="6.10.340.10">
    <property type="match status" value="1"/>
</dbReference>
<reference evidence="9 10" key="1">
    <citation type="submission" date="2018-03" db="EMBL/GenBank/DDBJ databases">
        <title>Genomic Encyclopedia of Archaeal and Bacterial Type Strains, Phase II (KMG-II): from individual species to whole genera.</title>
        <authorList>
            <person name="Goeker M."/>
        </authorList>
    </citation>
    <scope>NUCLEOTIDE SEQUENCE [LARGE SCALE GENOMIC DNA]</scope>
    <source>
        <strain evidence="9 10">DSM 17586</strain>
    </source>
</reference>
<comment type="similarity">
    <text evidence="3">Belongs to the methyl-accepting chemotaxis (MCP) protein family.</text>
</comment>
<dbReference type="EMBL" id="PYGI01000018">
    <property type="protein sequence ID" value="PSL12411.1"/>
    <property type="molecule type" value="Genomic_DNA"/>
</dbReference>
<dbReference type="GO" id="GO:0016020">
    <property type="term" value="C:membrane"/>
    <property type="evidence" value="ECO:0007669"/>
    <property type="project" value="UniProtKB-SubCell"/>
</dbReference>
<dbReference type="GO" id="GO:0006935">
    <property type="term" value="P:chemotaxis"/>
    <property type="evidence" value="ECO:0007669"/>
    <property type="project" value="UniProtKB-ARBA"/>
</dbReference>
<evidence type="ECO:0000259" key="8">
    <source>
        <dbReference type="PROSITE" id="PS50885"/>
    </source>
</evidence>
<evidence type="ECO:0000256" key="5">
    <source>
        <dbReference type="SAM" id="Coils"/>
    </source>
</evidence>
<dbReference type="OrthoDB" id="9177152at2"/>
<feature type="domain" description="HAMP" evidence="8">
    <location>
        <begin position="211"/>
        <end position="263"/>
    </location>
</feature>
<evidence type="ECO:0000259" key="7">
    <source>
        <dbReference type="PROSITE" id="PS50111"/>
    </source>
</evidence>
<dbReference type="CDD" id="cd06225">
    <property type="entry name" value="HAMP"/>
    <property type="match status" value="1"/>
</dbReference>
<dbReference type="PANTHER" id="PTHR32089:SF114">
    <property type="entry name" value="METHYL-ACCEPTING CHEMOTAXIS PROTEIN MCPB"/>
    <property type="match status" value="1"/>
</dbReference>
<organism evidence="9 10">
    <name type="scientific">Marinobacterium halophilum</name>
    <dbReference type="NCBI Taxonomy" id="267374"/>
    <lineage>
        <taxon>Bacteria</taxon>
        <taxon>Pseudomonadati</taxon>
        <taxon>Pseudomonadota</taxon>
        <taxon>Gammaproteobacteria</taxon>
        <taxon>Oceanospirillales</taxon>
        <taxon>Oceanospirillaceae</taxon>
        <taxon>Marinobacterium</taxon>
    </lineage>
</organism>
<keyword evidence="10" id="KW-1185">Reference proteome</keyword>
<accession>A0A2P8ESF4</accession>
<keyword evidence="6" id="KW-0812">Transmembrane</keyword>
<gene>
    <name evidence="9" type="ORF">CLV44_11889</name>
</gene>
<dbReference type="GO" id="GO:0007165">
    <property type="term" value="P:signal transduction"/>
    <property type="evidence" value="ECO:0007669"/>
    <property type="project" value="UniProtKB-KW"/>
</dbReference>
<keyword evidence="2 4" id="KW-0807">Transducer</keyword>
<dbReference type="Pfam" id="PF00672">
    <property type="entry name" value="HAMP"/>
    <property type="match status" value="1"/>
</dbReference>
<comment type="subcellular location">
    <subcellularLocation>
        <location evidence="1">Membrane</location>
    </subcellularLocation>
</comment>
<keyword evidence="5" id="KW-0175">Coiled coil</keyword>
<dbReference type="InterPro" id="IPR004089">
    <property type="entry name" value="MCPsignal_dom"/>
</dbReference>
<keyword evidence="6" id="KW-1133">Transmembrane helix</keyword>
<evidence type="ECO:0000256" key="4">
    <source>
        <dbReference type="PROSITE-ProRule" id="PRU00284"/>
    </source>
</evidence>
<comment type="caution">
    <text evidence="9">The sequence shown here is derived from an EMBL/GenBank/DDBJ whole genome shotgun (WGS) entry which is preliminary data.</text>
</comment>
<dbReference type="Proteomes" id="UP000242133">
    <property type="component" value="Unassembled WGS sequence"/>
</dbReference>
<evidence type="ECO:0000313" key="9">
    <source>
        <dbReference type="EMBL" id="PSL12411.1"/>
    </source>
</evidence>
<feature type="coiled-coil region" evidence="5">
    <location>
        <begin position="309"/>
        <end position="365"/>
    </location>
</feature>
<dbReference type="InterPro" id="IPR003660">
    <property type="entry name" value="HAMP_dom"/>
</dbReference>
<dbReference type="PROSITE" id="PS50111">
    <property type="entry name" value="CHEMOTAXIS_TRANSDUC_2"/>
    <property type="match status" value="1"/>
</dbReference>
<dbReference type="AlphaFoldDB" id="A0A2P8ESF4"/>
<proteinExistence type="inferred from homology"/>
<protein>
    <submittedName>
        <fullName evidence="9">Methyl-accepting chemotaxis protein</fullName>
    </submittedName>
</protein>
<dbReference type="SUPFAM" id="SSF58104">
    <property type="entry name" value="Methyl-accepting chemotaxis protein (MCP) signaling domain"/>
    <property type="match status" value="1"/>
</dbReference>
<dbReference type="RefSeq" id="WP_106592556.1">
    <property type="nucleotide sequence ID" value="NZ_PYGI01000018.1"/>
</dbReference>
<evidence type="ECO:0000256" key="3">
    <source>
        <dbReference type="ARBA" id="ARBA00029447"/>
    </source>
</evidence>
<dbReference type="Gene3D" id="1.10.287.950">
    <property type="entry name" value="Methyl-accepting chemotaxis protein"/>
    <property type="match status" value="1"/>
</dbReference>
<feature type="transmembrane region" description="Helical" evidence="6">
    <location>
        <begin position="12"/>
        <end position="35"/>
    </location>
</feature>
<evidence type="ECO:0000256" key="1">
    <source>
        <dbReference type="ARBA" id="ARBA00004370"/>
    </source>
</evidence>
<dbReference type="SMART" id="SM00304">
    <property type="entry name" value="HAMP"/>
    <property type="match status" value="2"/>
</dbReference>
<dbReference type="PROSITE" id="PS50885">
    <property type="entry name" value="HAMP"/>
    <property type="match status" value="2"/>
</dbReference>
<evidence type="ECO:0000256" key="6">
    <source>
        <dbReference type="SAM" id="Phobius"/>
    </source>
</evidence>